<reference evidence="1" key="1">
    <citation type="submission" date="2022-07" db="EMBL/GenBank/DDBJ databases">
        <title>Phylogenomic reconstructions and comparative analyses of Kickxellomycotina fungi.</title>
        <authorList>
            <person name="Reynolds N.K."/>
            <person name="Stajich J.E."/>
            <person name="Barry K."/>
            <person name="Grigoriev I.V."/>
            <person name="Crous P."/>
            <person name="Smith M.E."/>
        </authorList>
    </citation>
    <scope>NUCLEOTIDE SEQUENCE</scope>
    <source>
        <strain evidence="1">CBS 190363</strain>
    </source>
</reference>
<dbReference type="Proteomes" id="UP001139981">
    <property type="component" value="Unassembled WGS sequence"/>
</dbReference>
<evidence type="ECO:0000313" key="1">
    <source>
        <dbReference type="EMBL" id="KAJ2892999.1"/>
    </source>
</evidence>
<sequence length="284" mass="31766">MASSSSSNLGTTSATYTDVNRTNIGRLSKDIGAQIRKAKFISIDTEFTGLVLSNASQVFKFKTSEWVTRASNMREKYKAMVNIASTHALVSMGLSTFSIRHTRPGSYNVHNFNFLLQAQNSHLINPASMSFLAENGFDLGRQATKGIRYFSGPNPEPVSVRTPSINTEGRLMREVFFEMVRAGVPLVIHNGLFDLVYLYQSFFGPLPDSYESFVFDLSEMFPGGIYDTKIIADNEAPGTATYLAYMYHKCERLQKLRTERGEPALALKIRDSLLDKHDDDAPKK</sequence>
<keyword evidence="2" id="KW-1185">Reference proteome</keyword>
<gene>
    <name evidence="1" type="ORF">IWW38_003013</name>
</gene>
<accession>A0ACC1M1L6</accession>
<comment type="caution">
    <text evidence="1">The sequence shown here is derived from an EMBL/GenBank/DDBJ whole genome shotgun (WGS) entry which is preliminary data.</text>
</comment>
<name>A0ACC1M1L6_9FUNG</name>
<dbReference type="EMBL" id="JANBVB010000618">
    <property type="protein sequence ID" value="KAJ2892999.1"/>
    <property type="molecule type" value="Genomic_DNA"/>
</dbReference>
<proteinExistence type="predicted"/>
<evidence type="ECO:0000313" key="2">
    <source>
        <dbReference type="Proteomes" id="UP001139981"/>
    </source>
</evidence>
<protein>
    <submittedName>
        <fullName evidence="1">Uncharacterized protein</fullName>
    </submittedName>
</protein>
<organism evidence="1 2">
    <name type="scientific">Coemansia aciculifera</name>
    <dbReference type="NCBI Taxonomy" id="417176"/>
    <lineage>
        <taxon>Eukaryota</taxon>
        <taxon>Fungi</taxon>
        <taxon>Fungi incertae sedis</taxon>
        <taxon>Zoopagomycota</taxon>
        <taxon>Kickxellomycotina</taxon>
        <taxon>Kickxellomycetes</taxon>
        <taxon>Kickxellales</taxon>
        <taxon>Kickxellaceae</taxon>
        <taxon>Coemansia</taxon>
    </lineage>
</organism>